<accession>A0A2R5GDM7</accession>
<dbReference type="AlphaFoldDB" id="A0A2R5GDM7"/>
<dbReference type="EMBL" id="BEYU01000023">
    <property type="protein sequence ID" value="GBG26753.1"/>
    <property type="molecule type" value="Genomic_DNA"/>
</dbReference>
<dbReference type="InParanoid" id="A0A2R5GDM7"/>
<evidence type="ECO:0000256" key="1">
    <source>
        <dbReference type="SAM" id="MobiDB-lite"/>
    </source>
</evidence>
<sequence>MGRVSRYKRAKQTFDVENLFGKVSSRDDPISEKAEARPRGKDARAARGKLLLKFDANGEPLSGPNLEERKKRKLEAAARRGNKKTNGKNSDNAGRIEMDPAGFKIEGKRKNESFREFHARVNRATQEELTRQRKGTTRASAKGKEYLRRKKEKERERKLNKQREREGDMDERERRIYQQEERSKRRRVNDVADAPPEFEASHMLRKHASNPSTNRDRFAKLSFAVPTGGSSSSSGAQGGKKSDYEKLQLEQMRERVQARYAEIRKRRREQSTL</sequence>
<gene>
    <name evidence="2" type="ORF">FCC1311_029742</name>
</gene>
<feature type="compositionally biased region" description="Basic and acidic residues" evidence="1">
    <location>
        <begin position="24"/>
        <end position="45"/>
    </location>
</feature>
<protein>
    <recommendedName>
        <fullName evidence="4">Coiled-coil domain-containing protein 137</fullName>
    </recommendedName>
</protein>
<proteinExistence type="predicted"/>
<evidence type="ECO:0000313" key="3">
    <source>
        <dbReference type="Proteomes" id="UP000241890"/>
    </source>
</evidence>
<name>A0A2R5GDM7_9STRA</name>
<organism evidence="2 3">
    <name type="scientific">Hondaea fermentalgiana</name>
    <dbReference type="NCBI Taxonomy" id="2315210"/>
    <lineage>
        <taxon>Eukaryota</taxon>
        <taxon>Sar</taxon>
        <taxon>Stramenopiles</taxon>
        <taxon>Bigyra</taxon>
        <taxon>Labyrinthulomycetes</taxon>
        <taxon>Thraustochytrida</taxon>
        <taxon>Thraustochytriidae</taxon>
        <taxon>Hondaea</taxon>
    </lineage>
</organism>
<keyword evidence="3" id="KW-1185">Reference proteome</keyword>
<comment type="caution">
    <text evidence="2">The sequence shown here is derived from an EMBL/GenBank/DDBJ whole genome shotgun (WGS) entry which is preliminary data.</text>
</comment>
<dbReference type="Proteomes" id="UP000241890">
    <property type="component" value="Unassembled WGS sequence"/>
</dbReference>
<feature type="compositionally biased region" description="Basic and acidic residues" evidence="1">
    <location>
        <begin position="240"/>
        <end position="250"/>
    </location>
</feature>
<reference evidence="2 3" key="1">
    <citation type="submission" date="2017-12" db="EMBL/GenBank/DDBJ databases">
        <title>Sequencing, de novo assembly and annotation of complete genome of a new Thraustochytrid species, strain FCC1311.</title>
        <authorList>
            <person name="Sedici K."/>
            <person name="Godart F."/>
            <person name="Aiese Cigliano R."/>
            <person name="Sanseverino W."/>
            <person name="Barakat M."/>
            <person name="Ortet P."/>
            <person name="Marechal E."/>
            <person name="Cagnac O."/>
            <person name="Amato A."/>
        </authorList>
    </citation>
    <scope>NUCLEOTIDE SEQUENCE [LARGE SCALE GENOMIC DNA]</scope>
</reference>
<feature type="compositionally biased region" description="Basic and acidic residues" evidence="1">
    <location>
        <begin position="153"/>
        <end position="183"/>
    </location>
</feature>
<evidence type="ECO:0008006" key="4">
    <source>
        <dbReference type="Google" id="ProtNLM"/>
    </source>
</evidence>
<feature type="compositionally biased region" description="Basic and acidic residues" evidence="1">
    <location>
        <begin position="66"/>
        <end position="78"/>
    </location>
</feature>
<evidence type="ECO:0000313" key="2">
    <source>
        <dbReference type="EMBL" id="GBG26753.1"/>
    </source>
</evidence>
<feature type="compositionally biased region" description="Basic and acidic residues" evidence="1">
    <location>
        <begin position="105"/>
        <end position="131"/>
    </location>
</feature>
<feature type="region of interest" description="Disordered" evidence="1">
    <location>
        <begin position="22"/>
        <end position="250"/>
    </location>
</feature>